<feature type="region of interest" description="Disordered" evidence="1">
    <location>
        <begin position="1"/>
        <end position="43"/>
    </location>
</feature>
<sequence length="202" mass="21722">QPEASQQEERRVGMSDEIDYARGNNDRPGARPAGPPYTDWSLSSLGRGCGSDPQFGPHASAVVGREKDAKGINRGVSEISTGLASLFNCSRFRVAAAHSAAALFFQQWFLATSIAVCSHGRFHPFSQPAGPDGSFLPPDAADCLPSVLHGQLSSNESSCPLLSRNPYFSAIQVGLPLVWIHQGTDRFSCSWPGRSSRNVTYI</sequence>
<organism evidence="2 3">
    <name type="scientific">Aspergillus luchuensis (strain CBS 106.47)</name>
    <dbReference type="NCBI Taxonomy" id="1137211"/>
    <lineage>
        <taxon>Eukaryota</taxon>
        <taxon>Fungi</taxon>
        <taxon>Dikarya</taxon>
        <taxon>Ascomycota</taxon>
        <taxon>Pezizomycotina</taxon>
        <taxon>Eurotiomycetes</taxon>
        <taxon>Eurotiomycetidae</taxon>
        <taxon>Eurotiales</taxon>
        <taxon>Aspergillaceae</taxon>
        <taxon>Aspergillus</taxon>
        <taxon>Aspergillus subgen. Circumdati</taxon>
    </lineage>
</organism>
<accession>A0A1M3T102</accession>
<reference evidence="3" key="1">
    <citation type="journal article" date="2017" name="Genome Biol.">
        <title>Comparative genomics reveals high biological diversity and specific adaptations in the industrially and medically important fungal genus Aspergillus.</title>
        <authorList>
            <person name="de Vries R.P."/>
            <person name="Riley R."/>
            <person name="Wiebenga A."/>
            <person name="Aguilar-Osorio G."/>
            <person name="Amillis S."/>
            <person name="Uchima C.A."/>
            <person name="Anderluh G."/>
            <person name="Asadollahi M."/>
            <person name="Askin M."/>
            <person name="Barry K."/>
            <person name="Battaglia E."/>
            <person name="Bayram O."/>
            <person name="Benocci T."/>
            <person name="Braus-Stromeyer S.A."/>
            <person name="Caldana C."/>
            <person name="Canovas D."/>
            <person name="Cerqueira G.C."/>
            <person name="Chen F."/>
            <person name="Chen W."/>
            <person name="Choi C."/>
            <person name="Clum A."/>
            <person name="Dos Santos R.A."/>
            <person name="Damasio A.R."/>
            <person name="Diallinas G."/>
            <person name="Emri T."/>
            <person name="Fekete E."/>
            <person name="Flipphi M."/>
            <person name="Freyberg S."/>
            <person name="Gallo A."/>
            <person name="Gournas C."/>
            <person name="Habgood R."/>
            <person name="Hainaut M."/>
            <person name="Harispe M.L."/>
            <person name="Henrissat B."/>
            <person name="Hilden K.S."/>
            <person name="Hope R."/>
            <person name="Hossain A."/>
            <person name="Karabika E."/>
            <person name="Karaffa L."/>
            <person name="Karanyi Z."/>
            <person name="Krasevec N."/>
            <person name="Kuo A."/>
            <person name="Kusch H."/>
            <person name="LaButti K."/>
            <person name="Lagendijk E.L."/>
            <person name="Lapidus A."/>
            <person name="Levasseur A."/>
            <person name="Lindquist E."/>
            <person name="Lipzen A."/>
            <person name="Logrieco A.F."/>
            <person name="MacCabe A."/>
            <person name="Maekelae M.R."/>
            <person name="Malavazi I."/>
            <person name="Melin P."/>
            <person name="Meyer V."/>
            <person name="Mielnichuk N."/>
            <person name="Miskei M."/>
            <person name="Molnar A.P."/>
            <person name="Mule G."/>
            <person name="Ngan C.Y."/>
            <person name="Orejas M."/>
            <person name="Orosz E."/>
            <person name="Ouedraogo J.P."/>
            <person name="Overkamp K.M."/>
            <person name="Park H.-S."/>
            <person name="Perrone G."/>
            <person name="Piumi F."/>
            <person name="Punt P.J."/>
            <person name="Ram A.F."/>
            <person name="Ramon A."/>
            <person name="Rauscher S."/>
            <person name="Record E."/>
            <person name="Riano-Pachon D.M."/>
            <person name="Robert V."/>
            <person name="Roehrig J."/>
            <person name="Ruller R."/>
            <person name="Salamov A."/>
            <person name="Salih N.S."/>
            <person name="Samson R.A."/>
            <person name="Sandor E."/>
            <person name="Sanguinetti M."/>
            <person name="Schuetze T."/>
            <person name="Sepcic K."/>
            <person name="Shelest E."/>
            <person name="Sherlock G."/>
            <person name="Sophianopoulou V."/>
            <person name="Squina F.M."/>
            <person name="Sun H."/>
            <person name="Susca A."/>
            <person name="Todd R.B."/>
            <person name="Tsang A."/>
            <person name="Unkles S.E."/>
            <person name="van de Wiele N."/>
            <person name="van Rossen-Uffink D."/>
            <person name="Oliveira J.V."/>
            <person name="Vesth T.C."/>
            <person name="Visser J."/>
            <person name="Yu J.-H."/>
            <person name="Zhou M."/>
            <person name="Andersen M.R."/>
            <person name="Archer D.B."/>
            <person name="Baker S.E."/>
            <person name="Benoit I."/>
            <person name="Brakhage A.A."/>
            <person name="Braus G.H."/>
            <person name="Fischer R."/>
            <person name="Frisvad J.C."/>
            <person name="Goldman G.H."/>
            <person name="Houbraken J."/>
            <person name="Oakley B."/>
            <person name="Pocsi I."/>
            <person name="Scazzocchio C."/>
            <person name="Seiboth B."/>
            <person name="vanKuyk P.A."/>
            <person name="Wortman J."/>
            <person name="Dyer P.S."/>
            <person name="Grigoriev I.V."/>
        </authorList>
    </citation>
    <scope>NUCLEOTIDE SEQUENCE [LARGE SCALE GENOMIC DNA]</scope>
    <source>
        <strain evidence="3">CBS 106.47</strain>
    </source>
</reference>
<evidence type="ECO:0000256" key="1">
    <source>
        <dbReference type="SAM" id="MobiDB-lite"/>
    </source>
</evidence>
<proteinExistence type="predicted"/>
<protein>
    <submittedName>
        <fullName evidence="2">Uncharacterized protein</fullName>
    </submittedName>
</protein>
<dbReference type="VEuPathDB" id="FungiDB:ASPFODRAFT_147892"/>
<dbReference type="Proteomes" id="UP000184063">
    <property type="component" value="Unassembled WGS sequence"/>
</dbReference>
<evidence type="ECO:0000313" key="2">
    <source>
        <dbReference type="EMBL" id="OJZ80427.1"/>
    </source>
</evidence>
<name>A0A1M3T102_ASPLC</name>
<dbReference type="AlphaFoldDB" id="A0A1M3T102"/>
<dbReference type="EMBL" id="KV878255">
    <property type="protein sequence ID" value="OJZ80427.1"/>
    <property type="molecule type" value="Genomic_DNA"/>
</dbReference>
<gene>
    <name evidence="2" type="ORF">ASPFODRAFT_147892</name>
</gene>
<evidence type="ECO:0000313" key="3">
    <source>
        <dbReference type="Proteomes" id="UP000184063"/>
    </source>
</evidence>
<feature type="non-terminal residue" evidence="2">
    <location>
        <position position="1"/>
    </location>
</feature>